<proteinExistence type="predicted"/>
<dbReference type="InterPro" id="IPR002545">
    <property type="entry name" value="CheW-lke_dom"/>
</dbReference>
<reference evidence="2 3" key="1">
    <citation type="submission" date="2021-05" db="EMBL/GenBank/DDBJ databases">
        <title>Novel species in genus Cellulomonas.</title>
        <authorList>
            <person name="Zhang G."/>
        </authorList>
    </citation>
    <scope>NUCLEOTIDE SEQUENCE [LARGE SCALE GENOMIC DNA]</scope>
    <source>
        <strain evidence="3">zg-ZUI222</strain>
    </source>
</reference>
<dbReference type="SMART" id="SM00260">
    <property type="entry name" value="CheW"/>
    <property type="match status" value="1"/>
</dbReference>
<dbReference type="Gene3D" id="2.30.30.40">
    <property type="entry name" value="SH3 Domains"/>
    <property type="match status" value="1"/>
</dbReference>
<protein>
    <submittedName>
        <fullName evidence="2">Chemotaxis protein CheW</fullName>
    </submittedName>
</protein>
<dbReference type="Pfam" id="PF01584">
    <property type="entry name" value="CheW"/>
    <property type="match status" value="1"/>
</dbReference>
<organism evidence="2 3">
    <name type="scientific">Cellulomonas wangleii</name>
    <dbReference type="NCBI Taxonomy" id="2816956"/>
    <lineage>
        <taxon>Bacteria</taxon>
        <taxon>Bacillati</taxon>
        <taxon>Actinomycetota</taxon>
        <taxon>Actinomycetes</taxon>
        <taxon>Micrococcales</taxon>
        <taxon>Cellulomonadaceae</taxon>
        <taxon>Cellulomonas</taxon>
    </lineage>
</organism>
<evidence type="ECO:0000259" key="1">
    <source>
        <dbReference type="PROSITE" id="PS50851"/>
    </source>
</evidence>
<dbReference type="InterPro" id="IPR039315">
    <property type="entry name" value="CheW"/>
</dbReference>
<dbReference type="Proteomes" id="UP000677804">
    <property type="component" value="Chromosome"/>
</dbReference>
<evidence type="ECO:0000313" key="3">
    <source>
        <dbReference type="Proteomes" id="UP000677804"/>
    </source>
</evidence>
<sequence length="148" mass="16026">MTEYVTFVLADHLYGVDVLRVQEVLRAPVRTRVPLAPPEVAGLVNLRGQVVLTIDLRTRLGLPPPVTPPVMTVVVEVGDEPVSLLVDEVGDVLECGPDSFEPPPPTLDPRLADVIRGAHKLEHRLLLVLDVDAAVAAQRPLPSLTQES</sequence>
<dbReference type="InterPro" id="IPR036061">
    <property type="entry name" value="CheW-like_dom_sf"/>
</dbReference>
<evidence type="ECO:0000313" key="2">
    <source>
        <dbReference type="EMBL" id="QVI63045.1"/>
    </source>
</evidence>
<gene>
    <name evidence="2" type="ORF">KG103_03740</name>
</gene>
<dbReference type="EMBL" id="CP074405">
    <property type="protein sequence ID" value="QVI63045.1"/>
    <property type="molecule type" value="Genomic_DNA"/>
</dbReference>
<dbReference type="Gene3D" id="2.40.50.180">
    <property type="entry name" value="CheA-289, Domain 4"/>
    <property type="match status" value="1"/>
</dbReference>
<dbReference type="RefSeq" id="WP_207340520.1">
    <property type="nucleotide sequence ID" value="NZ_CP074405.1"/>
</dbReference>
<keyword evidence="3" id="KW-1185">Reference proteome</keyword>
<dbReference type="PROSITE" id="PS50851">
    <property type="entry name" value="CHEW"/>
    <property type="match status" value="1"/>
</dbReference>
<name>A0ABX8D6H3_9CELL</name>
<dbReference type="SUPFAM" id="SSF50341">
    <property type="entry name" value="CheW-like"/>
    <property type="match status" value="1"/>
</dbReference>
<dbReference type="PANTHER" id="PTHR22617">
    <property type="entry name" value="CHEMOTAXIS SENSOR HISTIDINE KINASE-RELATED"/>
    <property type="match status" value="1"/>
</dbReference>
<feature type="domain" description="CheW-like" evidence="1">
    <location>
        <begin position="1"/>
        <end position="140"/>
    </location>
</feature>
<accession>A0ABX8D6H3</accession>
<dbReference type="PANTHER" id="PTHR22617:SF23">
    <property type="entry name" value="CHEMOTAXIS PROTEIN CHEW"/>
    <property type="match status" value="1"/>
</dbReference>